<proteinExistence type="predicted"/>
<gene>
    <name evidence="2" type="ORF">ENU96_03385</name>
</gene>
<comment type="caution">
    <text evidence="2">The sequence shown here is derived from an EMBL/GenBank/DDBJ whole genome shotgun (WGS) entry which is preliminary data.</text>
</comment>
<dbReference type="AlphaFoldDB" id="A0A7V3YL77"/>
<evidence type="ECO:0000256" key="1">
    <source>
        <dbReference type="SAM" id="Coils"/>
    </source>
</evidence>
<feature type="coiled-coil region" evidence="1">
    <location>
        <begin position="16"/>
        <end position="43"/>
    </location>
</feature>
<keyword evidence="1" id="KW-0175">Coiled coil</keyword>
<name>A0A7V3YL77_9BACT</name>
<reference evidence="2" key="1">
    <citation type="journal article" date="2020" name="mSystems">
        <title>Genome- and Community-Level Interaction Insights into Carbon Utilization and Element Cycling Functions of Hydrothermarchaeota in Hydrothermal Sediment.</title>
        <authorList>
            <person name="Zhou Z."/>
            <person name="Liu Y."/>
            <person name="Xu W."/>
            <person name="Pan J."/>
            <person name="Luo Z.H."/>
            <person name="Li M."/>
        </authorList>
    </citation>
    <scope>NUCLEOTIDE SEQUENCE [LARGE SCALE GENOMIC DNA]</scope>
    <source>
        <strain evidence="2">SpSt-716</strain>
    </source>
</reference>
<organism evidence="2">
    <name type="scientific">Candidatus Caldatribacterium californiense</name>
    <dbReference type="NCBI Taxonomy" id="1454726"/>
    <lineage>
        <taxon>Bacteria</taxon>
        <taxon>Pseudomonadati</taxon>
        <taxon>Atribacterota</taxon>
        <taxon>Atribacteria</taxon>
        <taxon>Atribacterales</taxon>
        <taxon>Candidatus Caldatribacteriaceae</taxon>
        <taxon>Candidatus Caldatribacterium</taxon>
    </lineage>
</organism>
<protein>
    <submittedName>
        <fullName evidence="2">Uncharacterized protein</fullName>
    </submittedName>
</protein>
<evidence type="ECO:0000313" key="2">
    <source>
        <dbReference type="EMBL" id="HGI74708.1"/>
    </source>
</evidence>
<accession>A0A7V3YL77</accession>
<sequence length="204" mass="23631">MESRDRAYWEHRLAQCSSFLERADVLEELLNFLQEELAKALGDREGEYEEPHKEQHEKDFFELFVEALEALQRREENTIGAPPERRKALGAEVAHDPCALSLQDLLELYGLYLGEGVEERFPLPDTEFAHLLEERRRAILSRCRENLLLPMGHFFSDCKNKKMTIATFLVLLDLVFRNILFMRQGRNGEILLGWAGPENAAESP</sequence>
<dbReference type="EMBL" id="DTEN01000132">
    <property type="protein sequence ID" value="HGI74708.1"/>
    <property type="molecule type" value="Genomic_DNA"/>
</dbReference>